<evidence type="ECO:0000256" key="3">
    <source>
        <dbReference type="ARBA" id="ARBA00022448"/>
    </source>
</evidence>
<dbReference type="AlphaFoldDB" id="A0A6G1FU01"/>
<dbReference type="GO" id="GO:0031966">
    <property type="term" value="C:mitochondrial membrane"/>
    <property type="evidence" value="ECO:0007669"/>
    <property type="project" value="UniProtKB-SubCell"/>
</dbReference>
<dbReference type="Gene3D" id="1.50.40.10">
    <property type="entry name" value="Mitochondrial carrier domain"/>
    <property type="match status" value="1"/>
</dbReference>
<evidence type="ECO:0000313" key="13">
    <source>
        <dbReference type="Proteomes" id="UP000504638"/>
    </source>
</evidence>
<evidence type="ECO:0000256" key="1">
    <source>
        <dbReference type="ARBA" id="ARBA00004225"/>
    </source>
</evidence>
<dbReference type="InterPro" id="IPR018108">
    <property type="entry name" value="MCP_transmembrane"/>
</dbReference>
<dbReference type="Proteomes" id="UP000504638">
    <property type="component" value="Unplaced"/>
</dbReference>
<name>A0A6G1FU01_9PEZI</name>
<evidence type="ECO:0000313" key="12">
    <source>
        <dbReference type="EMBL" id="KAF1809220.1"/>
    </source>
</evidence>
<reference evidence="14" key="3">
    <citation type="submission" date="2025-04" db="UniProtKB">
        <authorList>
            <consortium name="RefSeq"/>
        </authorList>
    </citation>
    <scope>IDENTIFICATION</scope>
    <source>
        <strain evidence="14">CBS 781.70</strain>
    </source>
</reference>
<protein>
    <submittedName>
        <fullName evidence="12 14">Mitochondrial carrier</fullName>
    </submittedName>
</protein>
<dbReference type="GO" id="GO:0006843">
    <property type="term" value="P:mitochondrial citrate transmembrane transport"/>
    <property type="evidence" value="ECO:0007669"/>
    <property type="project" value="TreeGrafter"/>
</dbReference>
<evidence type="ECO:0000256" key="6">
    <source>
        <dbReference type="ARBA" id="ARBA00022792"/>
    </source>
</evidence>
<dbReference type="SUPFAM" id="SSF103506">
    <property type="entry name" value="Mitochondrial carrier"/>
    <property type="match status" value="1"/>
</dbReference>
<dbReference type="PANTHER" id="PTHR45788">
    <property type="entry name" value="SUCCINATE/FUMARATE MITOCHONDRIAL TRANSPORTER-RELATED"/>
    <property type="match status" value="1"/>
</dbReference>
<evidence type="ECO:0000256" key="5">
    <source>
        <dbReference type="ARBA" id="ARBA00022737"/>
    </source>
</evidence>
<feature type="repeat" description="Solcar" evidence="10">
    <location>
        <begin position="28"/>
        <end position="113"/>
    </location>
</feature>
<comment type="subcellular location">
    <subcellularLocation>
        <location evidence="1">Mitochondrion membrane</location>
        <topology evidence="1">Multi-pass membrane protein</topology>
    </subcellularLocation>
</comment>
<keyword evidence="13" id="KW-1185">Reference proteome</keyword>
<evidence type="ECO:0000256" key="10">
    <source>
        <dbReference type="PROSITE-ProRule" id="PRU00282"/>
    </source>
</evidence>
<evidence type="ECO:0000313" key="14">
    <source>
        <dbReference type="RefSeq" id="XP_033530851.1"/>
    </source>
</evidence>
<dbReference type="OrthoDB" id="44467at2759"/>
<reference evidence="14" key="2">
    <citation type="submission" date="2020-04" db="EMBL/GenBank/DDBJ databases">
        <authorList>
            <consortium name="NCBI Genome Project"/>
        </authorList>
    </citation>
    <scope>NUCLEOTIDE SEQUENCE</scope>
    <source>
        <strain evidence="14">CBS 781.70</strain>
    </source>
</reference>
<dbReference type="GeneID" id="54421395"/>
<evidence type="ECO:0000256" key="9">
    <source>
        <dbReference type="ARBA" id="ARBA00023136"/>
    </source>
</evidence>
<keyword evidence="9 10" id="KW-0472">Membrane</keyword>
<evidence type="ECO:0000256" key="8">
    <source>
        <dbReference type="ARBA" id="ARBA00023128"/>
    </source>
</evidence>
<dbReference type="InterPro" id="IPR023395">
    <property type="entry name" value="MCP_dom_sf"/>
</dbReference>
<dbReference type="InterPro" id="IPR049563">
    <property type="entry name" value="TXTP-like"/>
</dbReference>
<evidence type="ECO:0000256" key="11">
    <source>
        <dbReference type="RuleBase" id="RU000488"/>
    </source>
</evidence>
<evidence type="ECO:0000256" key="4">
    <source>
        <dbReference type="ARBA" id="ARBA00022692"/>
    </source>
</evidence>
<sequence length="315" mass="33931">MDQLVHGAAAEHCNTIQLQAEEKKAKTSSPAVAFASGAIAGGVECFVTYPFEFTKTSVQLRGGNVSKNPFVVAHRIVRTQGVSALYTGCNALVTGTMAKCGVRFFVYDGLKEQLASSYLKCSNLLQGVVAGMGAGIAESVLVVTPIERIKTALIDDAKSGKKQLGGGLHAMQVIVRTRGIADLYKGLMPTMLKQAMTSGVRMGSYNILKELGRKFKLNDGSVTIFMTGALAGTITVYATQPFDSIKTRSQALTSMSMRSATRSIILEYGMRGLWQGSTMRLGRLLFSGGIVFTVYEKSVQIIESRLHLEAQHQIK</sequence>
<dbReference type="Pfam" id="PF00153">
    <property type="entry name" value="Mito_carr"/>
    <property type="match status" value="3"/>
</dbReference>
<keyword evidence="8" id="KW-0496">Mitochondrion</keyword>
<evidence type="ECO:0000256" key="2">
    <source>
        <dbReference type="ARBA" id="ARBA00006375"/>
    </source>
</evidence>
<feature type="repeat" description="Solcar" evidence="10">
    <location>
        <begin position="219"/>
        <end position="301"/>
    </location>
</feature>
<dbReference type="RefSeq" id="XP_033530851.1">
    <property type="nucleotide sequence ID" value="XM_033680825.1"/>
</dbReference>
<reference evidence="12 14" key="1">
    <citation type="submission" date="2020-01" db="EMBL/GenBank/DDBJ databases">
        <authorList>
            <consortium name="DOE Joint Genome Institute"/>
            <person name="Haridas S."/>
            <person name="Albert R."/>
            <person name="Binder M."/>
            <person name="Bloem J."/>
            <person name="Labutti K."/>
            <person name="Salamov A."/>
            <person name="Andreopoulos B."/>
            <person name="Baker S.E."/>
            <person name="Barry K."/>
            <person name="Bills G."/>
            <person name="Bluhm B.H."/>
            <person name="Cannon C."/>
            <person name="Castanera R."/>
            <person name="Culley D.E."/>
            <person name="Daum C."/>
            <person name="Ezra D."/>
            <person name="Gonzalez J.B."/>
            <person name="Henrissat B."/>
            <person name="Kuo A."/>
            <person name="Liang C."/>
            <person name="Lipzen A."/>
            <person name="Lutzoni F."/>
            <person name="Magnuson J."/>
            <person name="Mondo S."/>
            <person name="Nolan M."/>
            <person name="Ohm R."/>
            <person name="Pangilinan J."/>
            <person name="Park H.-J."/>
            <person name="Ramirez L."/>
            <person name="Alfaro M."/>
            <person name="Sun H."/>
            <person name="Tritt A."/>
            <person name="Yoshinaga Y."/>
            <person name="Zwiers L.-H."/>
            <person name="Turgeon B.G."/>
            <person name="Goodwin S.B."/>
            <person name="Spatafora J.W."/>
            <person name="Crous P.W."/>
            <person name="Grigoriev I.V."/>
        </authorList>
    </citation>
    <scope>NUCLEOTIDE SEQUENCE</scope>
    <source>
        <strain evidence="12 14">CBS 781.70</strain>
    </source>
</reference>
<keyword evidence="3 11" id="KW-0813">Transport</keyword>
<dbReference type="GO" id="GO:0071913">
    <property type="term" value="F:citrate secondary active transmembrane transporter activity"/>
    <property type="evidence" value="ECO:0007669"/>
    <property type="project" value="TreeGrafter"/>
</dbReference>
<keyword evidence="4 10" id="KW-0812">Transmembrane</keyword>
<feature type="repeat" description="Solcar" evidence="10">
    <location>
        <begin position="122"/>
        <end position="211"/>
    </location>
</feature>
<gene>
    <name evidence="12 14" type="ORF">P152DRAFT_468479</name>
</gene>
<dbReference type="EMBL" id="ML975174">
    <property type="protein sequence ID" value="KAF1809220.1"/>
    <property type="molecule type" value="Genomic_DNA"/>
</dbReference>
<accession>A0A6G1FU01</accession>
<keyword evidence="5" id="KW-0677">Repeat</keyword>
<keyword evidence="7" id="KW-1133">Transmembrane helix</keyword>
<dbReference type="PANTHER" id="PTHR45788:SF3">
    <property type="entry name" value="TRICARBOXYLATE TRANSPORT PROTEIN"/>
    <property type="match status" value="1"/>
</dbReference>
<comment type="similarity">
    <text evidence="2 11">Belongs to the mitochondrial carrier (TC 2.A.29) family.</text>
</comment>
<proteinExistence type="inferred from homology"/>
<keyword evidence="6" id="KW-0999">Mitochondrion inner membrane</keyword>
<evidence type="ECO:0000256" key="7">
    <source>
        <dbReference type="ARBA" id="ARBA00022989"/>
    </source>
</evidence>
<dbReference type="PROSITE" id="PS50920">
    <property type="entry name" value="SOLCAR"/>
    <property type="match status" value="3"/>
</dbReference>
<organism evidence="12">
    <name type="scientific">Eremomyces bilateralis CBS 781.70</name>
    <dbReference type="NCBI Taxonomy" id="1392243"/>
    <lineage>
        <taxon>Eukaryota</taxon>
        <taxon>Fungi</taxon>
        <taxon>Dikarya</taxon>
        <taxon>Ascomycota</taxon>
        <taxon>Pezizomycotina</taxon>
        <taxon>Dothideomycetes</taxon>
        <taxon>Dothideomycetes incertae sedis</taxon>
        <taxon>Eremomycetales</taxon>
        <taxon>Eremomycetaceae</taxon>
        <taxon>Eremomyces</taxon>
    </lineage>
</organism>